<feature type="domain" description="K Homology" evidence="5">
    <location>
        <begin position="1023"/>
        <end position="1129"/>
    </location>
</feature>
<keyword evidence="1" id="KW-0677">Repeat</keyword>
<feature type="region of interest" description="Disordered" evidence="4">
    <location>
        <begin position="1070"/>
        <end position="1104"/>
    </location>
</feature>
<reference evidence="6 7" key="1">
    <citation type="submission" date="2016-05" db="EMBL/GenBank/DDBJ databases">
        <title>Comparative genomics of biotechnologically important yeasts.</title>
        <authorList>
            <consortium name="DOE Joint Genome Institute"/>
            <person name="Riley R."/>
            <person name="Haridas S."/>
            <person name="Wolfe K.H."/>
            <person name="Lopes M.R."/>
            <person name="Hittinger C.T."/>
            <person name="Goker M."/>
            <person name="Salamov A."/>
            <person name="Wisecaver J."/>
            <person name="Long T.M."/>
            <person name="Aerts A.L."/>
            <person name="Barry K."/>
            <person name="Choi C."/>
            <person name="Clum A."/>
            <person name="Coughlan A.Y."/>
            <person name="Deshpande S."/>
            <person name="Douglass A.P."/>
            <person name="Hanson S.J."/>
            <person name="Klenk H.-P."/>
            <person name="LaButti K."/>
            <person name="Lapidus A."/>
            <person name="Lindquist E."/>
            <person name="Lipzen A."/>
            <person name="Meier-kolthoff J.P."/>
            <person name="Ohm R.A."/>
            <person name="Otillar R.P."/>
            <person name="Pangilinan J."/>
            <person name="Peng Y."/>
            <person name="Rokas A."/>
            <person name="Rosa C.A."/>
            <person name="Scheuner C."/>
            <person name="Sibirny A.A."/>
            <person name="Slot J.C."/>
            <person name="Stielow J.B."/>
            <person name="Sun H."/>
            <person name="Kurtzman C.P."/>
            <person name="Blackwell M."/>
            <person name="Grigoriev I.V."/>
            <person name="Jeffries T.W."/>
        </authorList>
    </citation>
    <scope>NUCLEOTIDE SEQUENCE [LARGE SCALE GENOMIC DNA]</scope>
    <source>
        <strain evidence="6 7">NRRL YB-4993</strain>
    </source>
</reference>
<dbReference type="PROSITE" id="PS50084">
    <property type="entry name" value="KH_TYPE_1"/>
    <property type="match status" value="7"/>
</dbReference>
<dbReference type="GO" id="GO:0003729">
    <property type="term" value="F:mRNA binding"/>
    <property type="evidence" value="ECO:0007669"/>
    <property type="project" value="EnsemblFungi"/>
</dbReference>
<keyword evidence="7" id="KW-1185">Reference proteome</keyword>
<dbReference type="GO" id="GO:0043577">
    <property type="term" value="P:chemotropism"/>
    <property type="evidence" value="ECO:0007669"/>
    <property type="project" value="EnsemblFungi"/>
</dbReference>
<protein>
    <recommendedName>
        <fullName evidence="5">K Homology domain-containing protein</fullName>
    </recommendedName>
</protein>
<dbReference type="InterPro" id="IPR057778">
    <property type="entry name" value="KH_Vigilin_N"/>
</dbReference>
<dbReference type="Pfam" id="PF24668">
    <property type="entry name" value="KH_Vigilin"/>
    <property type="match status" value="1"/>
</dbReference>
<dbReference type="Proteomes" id="UP000092555">
    <property type="component" value="Unassembled WGS sequence"/>
</dbReference>
<dbReference type="EMBL" id="LXTC01000005">
    <property type="protein sequence ID" value="OBA20156.1"/>
    <property type="molecule type" value="Genomic_DNA"/>
</dbReference>
<dbReference type="GO" id="GO:0000750">
    <property type="term" value="P:pheromone-dependent signal transduction involved in conjugation with cellular fusion"/>
    <property type="evidence" value="ECO:0007669"/>
    <property type="project" value="EnsemblFungi"/>
</dbReference>
<feature type="region of interest" description="Disordered" evidence="4">
    <location>
        <begin position="19"/>
        <end position="42"/>
    </location>
</feature>
<dbReference type="Gene3D" id="3.30.1370.10">
    <property type="entry name" value="K Homology domain, type 1"/>
    <property type="match status" value="8"/>
</dbReference>
<dbReference type="GO" id="GO:0001965">
    <property type="term" value="F:G-protein alpha-subunit binding"/>
    <property type="evidence" value="ECO:0007669"/>
    <property type="project" value="EnsemblFungi"/>
</dbReference>
<gene>
    <name evidence="6" type="ORF">METBIDRAFT_33095</name>
</gene>
<dbReference type="GO" id="GO:0005789">
    <property type="term" value="C:endoplasmic reticulum membrane"/>
    <property type="evidence" value="ECO:0007669"/>
    <property type="project" value="EnsemblFungi"/>
</dbReference>
<evidence type="ECO:0000256" key="2">
    <source>
        <dbReference type="ARBA" id="ARBA00022884"/>
    </source>
</evidence>
<dbReference type="GO" id="GO:0045141">
    <property type="term" value="P:meiotic telomere clustering"/>
    <property type="evidence" value="ECO:0007669"/>
    <property type="project" value="EnsemblFungi"/>
</dbReference>
<dbReference type="STRING" id="869754.A0A1A0H806"/>
<evidence type="ECO:0000313" key="7">
    <source>
        <dbReference type="Proteomes" id="UP000092555"/>
    </source>
</evidence>
<dbReference type="RefSeq" id="XP_018710681.1">
    <property type="nucleotide sequence ID" value="XM_018856217.1"/>
</dbReference>
<sequence>MATPAEIIAARVNGTYLAAAQDEPVSSKPSSKSTSVNEETRCLSDESAFPVLGGGAQSLAGSSVSTSWGPSSNGKSPVSYASSTNTSSKAAVNGPKFKSSSIQLAFSLDAEDQSNIARPEFIKIMNSIKASTSSSIECTTSQHTKKRTFLITGKPEQAKQAKRLIIKKLTKPVVISFVIPAKTRAKVIGAQGRNLKPIIQENEVKIDIGQFDGSASPSPVDDEDDIYAQTVNVAIEGDVEGCKQAKAQIMAIVNEDLKNSQVRVLVDGFVKPFVAKALGGLVSKYPDLDFTFPPYGSSSKSIIIVGDREDSLAAKEEAKELIQELLATLVIELVAIPKTKFSFIPVTQVLEEDNVLVELPEDEDSPVKFIGEKANIAPAQAKVKSIIAQFKVETMDMSKAHKGNIPHVRAVAAMFTKYGIFDAIAKEYGIKINSPVLNVAEIKSIPIEIIVKTDEPENTKNARRAIVTAVNKVTPDQTLEISDIDSFFHSKIPGALDEIAGAKYVILDDSKIYLFDYSSNQSDDFEDFEDSFAPVLAECQKALEGIKELQSTLSTFVLQVPSAQQIHIKGPNGTTLRTILASAEPGSVVIKLHSNASGVSKNEVLIKGLKAEASKVQKDILEIVEEAEEYSATGGYSTTFEVPTFVLARVIGKGGSKLNSLRDEFGIKIDIAGDAKNSENVDKSLRTEITVNGIKRNAEGAKDAIKKLANKLADDTLVRLRIENQYHRRIAGPNFTYVNRLEDRYNVKIKFPSDTSSNYSDAPNNENEITIRGPSKNVARAEDELKQLYTFEKENGHKSSIRIPSKAVARVIGKSGAMINDISDATGVDCKFNKSPQKDADVEFVEVELTGSKSALKEATQKIQEIVSDVENSITVSITVDPKYHRDLVGPSGSVLREIISNAGGNDLSRQEYHRLLTIPNEGAGSDQVVCQGNKLVVNKIVDQIKNIIAEKEASIKVEYELAKEKHKLIVGPGGSIRKSLEEEFGVQIYIPKVNEASNMIELTGLPEKIEKLKVKLDEITKDNWNESIDIPVIYHAMISNRGATIKSLRFEHNVEVSYGKFARKASSLSNASIPAPPEGSEPADESATNFVTKKVDESSNEGSTIPWRLMGEAEATAKAAQIIESQLARARLVTTAGWFYSKNPSAHFPKIVGPQGSKINKIRQASGAFITVPRTNEKYNNFIYLVGTDESLQKANEEFLKVL</sequence>
<feature type="domain" description="K Homology" evidence="5">
    <location>
        <begin position="795"/>
        <end position="868"/>
    </location>
</feature>
<dbReference type="SMART" id="SM00322">
    <property type="entry name" value="KH"/>
    <property type="match status" value="9"/>
</dbReference>
<feature type="compositionally biased region" description="Low complexity" evidence="4">
    <location>
        <begin position="24"/>
        <end position="36"/>
    </location>
</feature>
<organism evidence="6 7">
    <name type="scientific">Metschnikowia bicuspidata var. bicuspidata NRRL YB-4993</name>
    <dbReference type="NCBI Taxonomy" id="869754"/>
    <lineage>
        <taxon>Eukaryota</taxon>
        <taxon>Fungi</taxon>
        <taxon>Dikarya</taxon>
        <taxon>Ascomycota</taxon>
        <taxon>Saccharomycotina</taxon>
        <taxon>Pichiomycetes</taxon>
        <taxon>Metschnikowiaceae</taxon>
        <taxon>Metschnikowia</taxon>
    </lineage>
</organism>
<feature type="domain" description="K Homology" evidence="5">
    <location>
        <begin position="552"/>
        <end position="625"/>
    </location>
</feature>
<dbReference type="OrthoDB" id="10027144at2759"/>
<comment type="caution">
    <text evidence="6">The sequence shown here is derived from an EMBL/GenBank/DDBJ whole genome shotgun (WGS) entry which is preliminary data.</text>
</comment>
<feature type="domain" description="K Homology" evidence="5">
    <location>
        <begin position="872"/>
        <end position="950"/>
    </location>
</feature>
<dbReference type="InterPro" id="IPR036612">
    <property type="entry name" value="KH_dom_type_1_sf"/>
</dbReference>
<dbReference type="GO" id="GO:0000781">
    <property type="term" value="C:chromosome, telomeric region"/>
    <property type="evidence" value="ECO:0007669"/>
    <property type="project" value="GOC"/>
</dbReference>
<evidence type="ECO:0000259" key="5">
    <source>
        <dbReference type="SMART" id="SM00322"/>
    </source>
</evidence>
<feature type="domain" description="K Homology" evidence="5">
    <location>
        <begin position="714"/>
        <end position="790"/>
    </location>
</feature>
<feature type="domain" description="K Homology" evidence="5">
    <location>
        <begin position="1135"/>
        <end position="1204"/>
    </location>
</feature>
<dbReference type="Pfam" id="PF00013">
    <property type="entry name" value="KH_1"/>
    <property type="match status" value="6"/>
</dbReference>
<feature type="domain" description="K Homology" evidence="5">
    <location>
        <begin position="954"/>
        <end position="1022"/>
    </location>
</feature>
<feature type="domain" description="K Homology" evidence="5">
    <location>
        <begin position="171"/>
        <end position="254"/>
    </location>
</feature>
<dbReference type="GO" id="GO:0030466">
    <property type="term" value="P:silent mating-type cassette heterochromatin formation"/>
    <property type="evidence" value="ECO:0007669"/>
    <property type="project" value="EnsemblFungi"/>
</dbReference>
<accession>A0A1A0H806</accession>
<evidence type="ECO:0000256" key="1">
    <source>
        <dbReference type="ARBA" id="ARBA00022737"/>
    </source>
</evidence>
<dbReference type="InterPro" id="IPR004087">
    <property type="entry name" value="KH_dom"/>
</dbReference>
<dbReference type="SUPFAM" id="SSF54791">
    <property type="entry name" value="Eukaryotic type KH-domain (KH-domain type I)"/>
    <property type="match status" value="8"/>
</dbReference>
<dbReference type="GeneID" id="30029193"/>
<dbReference type="AlphaFoldDB" id="A0A1A0H806"/>
<feature type="region of interest" description="Disordered" evidence="4">
    <location>
        <begin position="59"/>
        <end position="94"/>
    </location>
</feature>
<name>A0A1A0H806_9ASCO</name>
<evidence type="ECO:0000256" key="3">
    <source>
        <dbReference type="PROSITE-ProRule" id="PRU00117"/>
    </source>
</evidence>
<dbReference type="InterPro" id="IPR004088">
    <property type="entry name" value="KH_dom_type_1"/>
</dbReference>
<feature type="compositionally biased region" description="Polar residues" evidence="4">
    <location>
        <begin position="75"/>
        <end position="90"/>
    </location>
</feature>
<dbReference type="PANTHER" id="PTHR10288">
    <property type="entry name" value="KH DOMAIN CONTAINING RNA BINDING PROTEIN"/>
    <property type="match status" value="1"/>
</dbReference>
<dbReference type="GO" id="GO:0031509">
    <property type="term" value="P:subtelomeric heterochromatin formation"/>
    <property type="evidence" value="ECO:0007669"/>
    <property type="project" value="EnsemblFungi"/>
</dbReference>
<proteinExistence type="predicted"/>
<evidence type="ECO:0000256" key="4">
    <source>
        <dbReference type="SAM" id="MobiDB-lite"/>
    </source>
</evidence>
<feature type="compositionally biased region" description="Low complexity" evidence="4">
    <location>
        <begin position="59"/>
        <end position="74"/>
    </location>
</feature>
<keyword evidence="2 3" id="KW-0694">RNA-binding</keyword>
<feature type="domain" description="K Homology" evidence="5">
    <location>
        <begin position="634"/>
        <end position="710"/>
    </location>
</feature>
<evidence type="ECO:0000313" key="6">
    <source>
        <dbReference type="EMBL" id="OBA20156.1"/>
    </source>
</evidence>